<dbReference type="STRING" id="336963.C4JY77"/>
<feature type="compositionally biased region" description="Low complexity" evidence="1">
    <location>
        <begin position="310"/>
        <end position="321"/>
    </location>
</feature>
<dbReference type="Proteomes" id="UP000002058">
    <property type="component" value="Unassembled WGS sequence"/>
</dbReference>
<dbReference type="GeneID" id="8444572"/>
<reference evidence="3" key="1">
    <citation type="journal article" date="2009" name="Genome Res.">
        <title>Comparative genomic analyses of the human fungal pathogens Coccidioides and their relatives.</title>
        <authorList>
            <person name="Sharpton T.J."/>
            <person name="Stajich J.E."/>
            <person name="Rounsley S.D."/>
            <person name="Gardner M.J."/>
            <person name="Wortman J.R."/>
            <person name="Jordar V.S."/>
            <person name="Maiti R."/>
            <person name="Kodira C.D."/>
            <person name="Neafsey D.E."/>
            <person name="Zeng Q."/>
            <person name="Hung C.-Y."/>
            <person name="McMahan C."/>
            <person name="Muszewska A."/>
            <person name="Grynberg M."/>
            <person name="Mandel M.A."/>
            <person name="Kellner E.M."/>
            <person name="Barker B.M."/>
            <person name="Galgiani J.N."/>
            <person name="Orbach M.J."/>
            <person name="Kirkland T.N."/>
            <person name="Cole G.T."/>
            <person name="Henn M.R."/>
            <person name="Birren B.W."/>
            <person name="Taylor J.W."/>
        </authorList>
    </citation>
    <scope>NUCLEOTIDE SEQUENCE [LARGE SCALE GENOMIC DNA]</scope>
    <source>
        <strain evidence="3">UAMH 1704</strain>
    </source>
</reference>
<keyword evidence="3" id="KW-1185">Reference proteome</keyword>
<evidence type="ECO:0000256" key="1">
    <source>
        <dbReference type="SAM" id="MobiDB-lite"/>
    </source>
</evidence>
<gene>
    <name evidence="2" type="ORF">UREG_07128</name>
</gene>
<dbReference type="VEuPathDB" id="FungiDB:UREG_07128"/>
<feature type="region of interest" description="Disordered" evidence="1">
    <location>
        <begin position="306"/>
        <end position="326"/>
    </location>
</feature>
<dbReference type="EMBL" id="CH476619">
    <property type="protein sequence ID" value="EEP82263.1"/>
    <property type="molecule type" value="Genomic_DNA"/>
</dbReference>
<evidence type="ECO:0000313" key="2">
    <source>
        <dbReference type="EMBL" id="EEP82263.1"/>
    </source>
</evidence>
<sequence length="374" mass="41174">MPQPPTIFPKLHVSSRPPGPMSAPNTLVAFPNFGTSQHAADTNPHHQIFRTKRKHVLKACDRCRVKKTKVELYQTRLCWLLYLFVISSCSHMSLYSAMETSPVIVARHTTILASSAKERFVEMLESHHALVVKALQQLYTHCIDNKCFPGEPIDVVDGYPLTHAILDRLGLIKEAEETTSDALGEDAIEASQYWRFHRRSASSVDTEDTSSLHASPIERSPVSESFSGSPASETNGMSHKQSFAGLQDVYTPYGPYNCNDHGWPVAVTSTASQTVDFNNTIEVSGFQAGSQYLATAPMNVVRQDTPSYDSTTGSTSMVSSGHASQPAYHGHYTTGSSFSYQHPNDGLAGAEQYSWAPNPWNRIKAGQHLDLNCP</sequence>
<dbReference type="PANTHER" id="PTHR47655">
    <property type="entry name" value="QUINIC ACID UTILIZATION ACTIVATOR"/>
    <property type="match status" value="1"/>
</dbReference>
<dbReference type="eggNOG" id="ENOG502S8N8">
    <property type="taxonomic scope" value="Eukaryota"/>
</dbReference>
<dbReference type="InParanoid" id="C4JY77"/>
<organism evidence="2 3">
    <name type="scientific">Uncinocarpus reesii (strain UAMH 1704)</name>
    <dbReference type="NCBI Taxonomy" id="336963"/>
    <lineage>
        <taxon>Eukaryota</taxon>
        <taxon>Fungi</taxon>
        <taxon>Dikarya</taxon>
        <taxon>Ascomycota</taxon>
        <taxon>Pezizomycotina</taxon>
        <taxon>Eurotiomycetes</taxon>
        <taxon>Eurotiomycetidae</taxon>
        <taxon>Onygenales</taxon>
        <taxon>Onygenaceae</taxon>
        <taxon>Uncinocarpus</taxon>
    </lineage>
</organism>
<protein>
    <recommendedName>
        <fullName evidence="4">C6 transcription factor</fullName>
    </recommendedName>
</protein>
<dbReference type="InterPro" id="IPR052783">
    <property type="entry name" value="Metabolic/Drug-Res_Regulator"/>
</dbReference>
<dbReference type="RefSeq" id="XP_002582355.1">
    <property type="nucleotide sequence ID" value="XM_002582309.1"/>
</dbReference>
<dbReference type="KEGG" id="ure:UREG_07128"/>
<dbReference type="OMA" id="ASQYWRF"/>
<evidence type="ECO:0000313" key="3">
    <source>
        <dbReference type="Proteomes" id="UP000002058"/>
    </source>
</evidence>
<dbReference type="PANTHER" id="PTHR47655:SF4">
    <property type="entry name" value="ZN(II)2CYS6 TRANSCRIPTION FACTOR (EUROFUNG)"/>
    <property type="match status" value="1"/>
</dbReference>
<feature type="region of interest" description="Disordered" evidence="1">
    <location>
        <begin position="205"/>
        <end position="238"/>
    </location>
</feature>
<dbReference type="AlphaFoldDB" id="C4JY77"/>
<accession>C4JY77</accession>
<proteinExistence type="predicted"/>
<dbReference type="HOGENOM" id="CLU_072854_0_0_1"/>
<evidence type="ECO:0008006" key="4">
    <source>
        <dbReference type="Google" id="ProtNLM"/>
    </source>
</evidence>
<name>C4JY77_UNCRE</name>
<feature type="compositionally biased region" description="Polar residues" evidence="1">
    <location>
        <begin position="222"/>
        <end position="238"/>
    </location>
</feature>
<dbReference type="OrthoDB" id="4151048at2759"/>